<proteinExistence type="inferred from homology"/>
<dbReference type="Pfam" id="PF13860">
    <property type="entry name" value="FlgD_ig"/>
    <property type="match status" value="1"/>
</dbReference>
<keyword evidence="3 5" id="KW-1005">Bacterial flagellum biogenesis</keyword>
<dbReference type="EMBL" id="VCPD01000007">
    <property type="protein sequence ID" value="TMV04921.1"/>
    <property type="molecule type" value="Genomic_DNA"/>
</dbReference>
<dbReference type="Pfam" id="PF03963">
    <property type="entry name" value="FlgD"/>
    <property type="match status" value="1"/>
</dbReference>
<evidence type="ECO:0000313" key="9">
    <source>
        <dbReference type="Proteomes" id="UP001193035"/>
    </source>
</evidence>
<feature type="compositionally biased region" description="Polar residues" evidence="6">
    <location>
        <begin position="8"/>
        <end position="23"/>
    </location>
</feature>
<evidence type="ECO:0000256" key="2">
    <source>
        <dbReference type="ARBA" id="ARBA00016013"/>
    </source>
</evidence>
<feature type="region of interest" description="Disordered" evidence="6">
    <location>
        <begin position="1"/>
        <end position="23"/>
    </location>
</feature>
<feature type="domain" description="FlgD/Vpr Ig-like" evidence="7">
    <location>
        <begin position="108"/>
        <end position="174"/>
    </location>
</feature>
<evidence type="ECO:0000256" key="1">
    <source>
        <dbReference type="ARBA" id="ARBA00010577"/>
    </source>
</evidence>
<evidence type="ECO:0000259" key="7">
    <source>
        <dbReference type="Pfam" id="PF13860"/>
    </source>
</evidence>
<evidence type="ECO:0000256" key="6">
    <source>
        <dbReference type="SAM" id="MobiDB-lite"/>
    </source>
</evidence>
<keyword evidence="9" id="KW-1185">Reference proteome</keyword>
<reference evidence="8 9" key="1">
    <citation type="submission" date="2019-05" db="EMBL/GenBank/DDBJ databases">
        <title>Ruegeria sp. nov., isolated from tidal flat.</title>
        <authorList>
            <person name="Kim W."/>
        </authorList>
    </citation>
    <scope>NUCLEOTIDE SEQUENCE [LARGE SCALE GENOMIC DNA]</scope>
    <source>
        <strain evidence="8 9">CAU 1488</strain>
    </source>
</reference>
<dbReference type="NCBIfam" id="NF009453">
    <property type="entry name" value="PRK12813.1"/>
    <property type="match status" value="1"/>
</dbReference>
<accession>A0ABY2WUK5</accession>
<evidence type="ECO:0000313" key="8">
    <source>
        <dbReference type="EMBL" id="TMV04921.1"/>
    </source>
</evidence>
<protein>
    <recommendedName>
        <fullName evidence="2 5">Basal-body rod modification protein FlgD</fullName>
    </recommendedName>
</protein>
<name>A0ABY2WUK5_9RHOB</name>
<sequence length="222" mass="23287">MISAADVQIQNNPSTSQATQPKATSALTSDFETFLKMLTAQARNQDPLKPIDSTEYAAQLAQFSMVEQQVRTNELLAGFNSTLGGHDLGRLAGWVGMEVQAAVPTRFDGAPVAVLPSPAAAANAAYLVVRDAAGEMVDRVAIPVSTEPLTWNGRDAAGNVFPAGIYSFAVESHREGTRIAMDPAATFNRVTEARIKGGEITLILEGGQSLSAAEVAAIRTGG</sequence>
<dbReference type="InterPro" id="IPR005648">
    <property type="entry name" value="FlgD"/>
</dbReference>
<evidence type="ECO:0000256" key="4">
    <source>
        <dbReference type="ARBA" id="ARBA00024746"/>
    </source>
</evidence>
<comment type="caution">
    <text evidence="8">The sequence shown here is derived from an EMBL/GenBank/DDBJ whole genome shotgun (WGS) entry which is preliminary data.</text>
</comment>
<evidence type="ECO:0000256" key="5">
    <source>
        <dbReference type="RuleBase" id="RU362076"/>
    </source>
</evidence>
<gene>
    <name evidence="8" type="ORF">FGK63_17740</name>
</gene>
<comment type="similarity">
    <text evidence="1 5">Belongs to the FlgD family.</text>
</comment>
<comment type="function">
    <text evidence="4 5">Required for flagellar hook formation. May act as a scaffolding protein.</text>
</comment>
<dbReference type="Gene3D" id="2.60.40.4070">
    <property type="match status" value="1"/>
</dbReference>
<dbReference type="RefSeq" id="WP_138844759.1">
    <property type="nucleotide sequence ID" value="NZ_VCPD01000007.1"/>
</dbReference>
<evidence type="ECO:0000256" key="3">
    <source>
        <dbReference type="ARBA" id="ARBA00022795"/>
    </source>
</evidence>
<dbReference type="InterPro" id="IPR025965">
    <property type="entry name" value="FlgD/Vpr_Ig-like"/>
</dbReference>
<organism evidence="8 9">
    <name type="scientific">Ruegeria sediminis</name>
    <dbReference type="NCBI Taxonomy" id="2583820"/>
    <lineage>
        <taxon>Bacteria</taxon>
        <taxon>Pseudomonadati</taxon>
        <taxon>Pseudomonadota</taxon>
        <taxon>Alphaproteobacteria</taxon>
        <taxon>Rhodobacterales</taxon>
        <taxon>Roseobacteraceae</taxon>
        <taxon>Ruegeria</taxon>
    </lineage>
</organism>
<dbReference type="Proteomes" id="UP001193035">
    <property type="component" value="Unassembled WGS sequence"/>
</dbReference>